<protein>
    <submittedName>
        <fullName evidence="1">Uncharacterized protein</fullName>
    </submittedName>
</protein>
<reference evidence="1" key="1">
    <citation type="submission" date="2019-08" db="EMBL/GenBank/DDBJ databases">
        <authorList>
            <person name="Kucharzyk K."/>
            <person name="Murdoch R.W."/>
            <person name="Higgins S."/>
            <person name="Loffler F."/>
        </authorList>
    </citation>
    <scope>NUCLEOTIDE SEQUENCE</scope>
</reference>
<comment type="caution">
    <text evidence="1">The sequence shown here is derived from an EMBL/GenBank/DDBJ whole genome shotgun (WGS) entry which is preliminary data.</text>
</comment>
<evidence type="ECO:0000313" key="1">
    <source>
        <dbReference type="EMBL" id="MPM91351.1"/>
    </source>
</evidence>
<dbReference type="EMBL" id="VSSQ01038418">
    <property type="protein sequence ID" value="MPM91351.1"/>
    <property type="molecule type" value="Genomic_DNA"/>
</dbReference>
<proteinExistence type="predicted"/>
<sequence length="43" mass="4555">MIFPDQRCGISLFPGHIKQIFGIEDIPDIVVGTDMGGTGKPPG</sequence>
<dbReference type="AlphaFoldDB" id="A0A645DPZ3"/>
<accession>A0A645DPZ3</accession>
<organism evidence="1">
    <name type="scientific">bioreactor metagenome</name>
    <dbReference type="NCBI Taxonomy" id="1076179"/>
    <lineage>
        <taxon>unclassified sequences</taxon>
        <taxon>metagenomes</taxon>
        <taxon>ecological metagenomes</taxon>
    </lineage>
</organism>
<gene>
    <name evidence="1" type="ORF">SDC9_138479</name>
</gene>
<name>A0A645DPZ3_9ZZZZ</name>